<gene>
    <name evidence="11" type="primary">LOC108561496</name>
</gene>
<protein>
    <submittedName>
        <fullName evidence="11">Probable cytochrome P450 303a1</fullName>
    </submittedName>
</protein>
<organism evidence="10 11">
    <name type="scientific">Nicrophorus vespilloides</name>
    <name type="common">Boreal carrion beetle</name>
    <dbReference type="NCBI Taxonomy" id="110193"/>
    <lineage>
        <taxon>Eukaryota</taxon>
        <taxon>Metazoa</taxon>
        <taxon>Ecdysozoa</taxon>
        <taxon>Arthropoda</taxon>
        <taxon>Hexapoda</taxon>
        <taxon>Insecta</taxon>
        <taxon>Pterygota</taxon>
        <taxon>Neoptera</taxon>
        <taxon>Endopterygota</taxon>
        <taxon>Coleoptera</taxon>
        <taxon>Polyphaga</taxon>
        <taxon>Staphyliniformia</taxon>
        <taxon>Silphidae</taxon>
        <taxon>Nicrophorinae</taxon>
        <taxon>Nicrophorus</taxon>
    </lineage>
</organism>
<dbReference type="InterPro" id="IPR036396">
    <property type="entry name" value="Cyt_P450_sf"/>
</dbReference>
<dbReference type="InterPro" id="IPR001128">
    <property type="entry name" value="Cyt_P450"/>
</dbReference>
<evidence type="ECO:0000313" key="10">
    <source>
        <dbReference type="Proteomes" id="UP000695000"/>
    </source>
</evidence>
<comment type="similarity">
    <text evidence="2 8">Belongs to the cytochrome P450 family.</text>
</comment>
<evidence type="ECO:0000256" key="5">
    <source>
        <dbReference type="ARBA" id="ARBA00023002"/>
    </source>
</evidence>
<evidence type="ECO:0000256" key="6">
    <source>
        <dbReference type="ARBA" id="ARBA00023004"/>
    </source>
</evidence>
<evidence type="ECO:0000256" key="2">
    <source>
        <dbReference type="ARBA" id="ARBA00010617"/>
    </source>
</evidence>
<keyword evidence="5 8" id="KW-0560">Oxidoreductase</keyword>
<keyword evidence="6 8" id="KW-0408">Iron</keyword>
<keyword evidence="9" id="KW-0732">Signal</keyword>
<dbReference type="InterPro" id="IPR050182">
    <property type="entry name" value="Cytochrome_P450_fam2"/>
</dbReference>
<dbReference type="Proteomes" id="UP000695000">
    <property type="component" value="Unplaced"/>
</dbReference>
<proteinExistence type="inferred from homology"/>
<name>A0ABM1MK47_NICVS</name>
<evidence type="ECO:0000256" key="7">
    <source>
        <dbReference type="ARBA" id="ARBA00023033"/>
    </source>
</evidence>
<keyword evidence="7 8" id="KW-0503">Monooxygenase</keyword>
<dbReference type="PANTHER" id="PTHR24300">
    <property type="entry name" value="CYTOCHROME P450 508A4-RELATED"/>
    <property type="match status" value="1"/>
</dbReference>
<dbReference type="Pfam" id="PF00067">
    <property type="entry name" value="p450"/>
    <property type="match status" value="1"/>
</dbReference>
<comment type="cofactor">
    <cofactor evidence="1">
        <name>heme</name>
        <dbReference type="ChEBI" id="CHEBI:30413"/>
    </cofactor>
</comment>
<dbReference type="GeneID" id="108561496"/>
<dbReference type="InterPro" id="IPR017972">
    <property type="entry name" value="Cyt_P450_CS"/>
</dbReference>
<keyword evidence="4 8" id="KW-0479">Metal-binding</keyword>
<evidence type="ECO:0000313" key="11">
    <source>
        <dbReference type="RefSeq" id="XP_017774947.1"/>
    </source>
</evidence>
<evidence type="ECO:0000256" key="1">
    <source>
        <dbReference type="ARBA" id="ARBA00001971"/>
    </source>
</evidence>
<dbReference type="CDD" id="cd20651">
    <property type="entry name" value="CYP15A1-like"/>
    <property type="match status" value="1"/>
</dbReference>
<dbReference type="InterPro" id="IPR002401">
    <property type="entry name" value="Cyt_P450_E_grp-I"/>
</dbReference>
<keyword evidence="3 8" id="KW-0349">Heme</keyword>
<evidence type="ECO:0000256" key="4">
    <source>
        <dbReference type="ARBA" id="ARBA00022723"/>
    </source>
</evidence>
<sequence length="493" mass="56490">MWIAVVLFLSIILLLFYLDSVKPKNYPPGPKWFPMLGSAYTVAKLRKKYGTLANSVAHMSRKYGPLIGLKIGQEKIVMAYGMQAIKEFLMNENLNGRPTGPFYELRTFGRKGVLLTDEAFWTEQRKFILRHLREFGFGKRNMSEMIEQEAEVMVNHIKEQMGKKGEVVLQMDTMFGIHVLNTLWTMLAGTKYSPDDENLIHLQSILNKLFKNIDMMGTLFSHFPILRYFAPEMSGYNLYMQTHKPIWTFINKEIEEHKRTHIPGEPRDLIDVYLEMINSPDKPGTFTEEQLLAICLDFFMAGSETTTKSFGFCFLHLILNPEVQKKAQEEIDSVVGRNRTPSLNDRPNLPYVEAIVMETLRHFMAMTFGVPHRALRDTSLCGYYIPKGTMIVPTFHSVFFGAECIWDDPKTFRPERFLENDTSVLDNFIPFGIGKRRCLGESLARGNLFIFIASLLQNFNFSVPEGHPKPCTDAQDGVTASPVPYKGLISLRS</sequence>
<accession>A0ABM1MK47</accession>
<dbReference type="RefSeq" id="XP_017774947.1">
    <property type="nucleotide sequence ID" value="XM_017919458.1"/>
</dbReference>
<evidence type="ECO:0000256" key="8">
    <source>
        <dbReference type="RuleBase" id="RU000461"/>
    </source>
</evidence>
<evidence type="ECO:0000256" key="9">
    <source>
        <dbReference type="SAM" id="SignalP"/>
    </source>
</evidence>
<feature type="chain" id="PRO_5045939393" evidence="9">
    <location>
        <begin position="24"/>
        <end position="493"/>
    </location>
</feature>
<dbReference type="PANTHER" id="PTHR24300:SF376">
    <property type="entry name" value="CYTOCHROME P450 15A1"/>
    <property type="match status" value="1"/>
</dbReference>
<dbReference type="SUPFAM" id="SSF48264">
    <property type="entry name" value="Cytochrome P450"/>
    <property type="match status" value="1"/>
</dbReference>
<feature type="signal peptide" evidence="9">
    <location>
        <begin position="1"/>
        <end position="23"/>
    </location>
</feature>
<dbReference type="Gene3D" id="1.10.630.10">
    <property type="entry name" value="Cytochrome P450"/>
    <property type="match status" value="1"/>
</dbReference>
<dbReference type="PRINTS" id="PR00463">
    <property type="entry name" value="EP450I"/>
</dbReference>
<dbReference type="PROSITE" id="PS00086">
    <property type="entry name" value="CYTOCHROME_P450"/>
    <property type="match status" value="1"/>
</dbReference>
<dbReference type="PRINTS" id="PR00385">
    <property type="entry name" value="P450"/>
</dbReference>
<keyword evidence="10" id="KW-1185">Reference proteome</keyword>
<reference evidence="11" key="1">
    <citation type="submission" date="2025-08" db="UniProtKB">
        <authorList>
            <consortium name="RefSeq"/>
        </authorList>
    </citation>
    <scope>IDENTIFICATION</scope>
    <source>
        <tissue evidence="11">Whole Larva</tissue>
    </source>
</reference>
<evidence type="ECO:0000256" key="3">
    <source>
        <dbReference type="ARBA" id="ARBA00022617"/>
    </source>
</evidence>